<evidence type="ECO:0000313" key="2">
    <source>
        <dbReference type="EMBL" id="KID64478.1"/>
    </source>
</evidence>
<accession>A0A0B4F218</accession>
<feature type="region of interest" description="Disordered" evidence="1">
    <location>
        <begin position="29"/>
        <end position="48"/>
    </location>
</feature>
<protein>
    <recommendedName>
        <fullName evidence="4">BTB domain-containing protein</fullName>
    </recommendedName>
</protein>
<sequence>MQEETFELDPQGDVLLVLRRPNLQHLGWGQADEHATDEREYSTDQDEDEEVRFRLSSRHLSLASPVFETMLSGGWKESTISTQQPGTASNEKIDEKDAALPLDYEITATEWDVNVFILLMNILHGHHREVPHSVDIEALAKFSVLVDYYDCHEITEFFADIWIEDLQLCLPTVYGRDSTIWLFVSWVFSSENIFIYLRR</sequence>
<feature type="non-terminal residue" evidence="2">
    <location>
        <position position="1"/>
    </location>
</feature>
<gene>
    <name evidence="2" type="ORF">MAN_06652</name>
</gene>
<dbReference type="OrthoDB" id="5326346at2759"/>
<organism evidence="2 3">
    <name type="scientific">Metarhizium anisopliae (strain ARSEF 549)</name>
    <dbReference type="NCBI Taxonomy" id="3151832"/>
    <lineage>
        <taxon>Eukaryota</taxon>
        <taxon>Fungi</taxon>
        <taxon>Dikarya</taxon>
        <taxon>Ascomycota</taxon>
        <taxon>Pezizomycotina</taxon>
        <taxon>Sordariomycetes</taxon>
        <taxon>Hypocreomycetidae</taxon>
        <taxon>Hypocreales</taxon>
        <taxon>Clavicipitaceae</taxon>
        <taxon>Metarhizium</taxon>
    </lineage>
</organism>
<dbReference type="Proteomes" id="UP000031186">
    <property type="component" value="Unassembled WGS sequence"/>
</dbReference>
<dbReference type="EMBL" id="AZNF01000008">
    <property type="protein sequence ID" value="KID64478.1"/>
    <property type="molecule type" value="Genomic_DNA"/>
</dbReference>
<evidence type="ECO:0008006" key="4">
    <source>
        <dbReference type="Google" id="ProtNLM"/>
    </source>
</evidence>
<proteinExistence type="predicted"/>
<dbReference type="HOGENOM" id="CLU_031555_5_0_1"/>
<reference evidence="2 3" key="1">
    <citation type="journal article" date="2014" name="Proc. Natl. Acad. Sci. U.S.A.">
        <title>Trajectory and genomic determinants of fungal-pathogen speciation and host adaptation.</title>
        <authorList>
            <person name="Hu X."/>
            <person name="Xiao G."/>
            <person name="Zheng P."/>
            <person name="Shang Y."/>
            <person name="Su Y."/>
            <person name="Zhang X."/>
            <person name="Liu X."/>
            <person name="Zhan S."/>
            <person name="St Leger R.J."/>
            <person name="Wang C."/>
        </authorList>
    </citation>
    <scope>NUCLEOTIDE SEQUENCE [LARGE SCALE GENOMIC DNA]</scope>
    <source>
        <strain evidence="2 3">ARSEF 549</strain>
    </source>
</reference>
<evidence type="ECO:0000313" key="3">
    <source>
        <dbReference type="Proteomes" id="UP000031186"/>
    </source>
</evidence>
<evidence type="ECO:0000256" key="1">
    <source>
        <dbReference type="SAM" id="MobiDB-lite"/>
    </source>
</evidence>
<feature type="compositionally biased region" description="Basic and acidic residues" evidence="1">
    <location>
        <begin position="31"/>
        <end position="42"/>
    </location>
</feature>
<dbReference type="AlphaFoldDB" id="A0A0B4F218"/>
<comment type="caution">
    <text evidence="2">The sequence shown here is derived from an EMBL/GenBank/DDBJ whole genome shotgun (WGS) entry which is preliminary data.</text>
</comment>
<dbReference type="Gene3D" id="3.30.710.10">
    <property type="entry name" value="Potassium Channel Kv1.1, Chain A"/>
    <property type="match status" value="1"/>
</dbReference>
<name>A0A0B4F218_METAF</name>
<keyword evidence="3" id="KW-1185">Reference proteome</keyword>
<dbReference type="InterPro" id="IPR011333">
    <property type="entry name" value="SKP1/BTB/POZ_sf"/>
</dbReference>
<dbReference type="VEuPathDB" id="FungiDB:MAN_06652"/>